<keyword evidence="3" id="KW-1185">Reference proteome</keyword>
<organism evidence="2 3">
    <name type="scientific">Siminovitchia thermophila</name>
    <dbReference type="NCBI Taxonomy" id="1245522"/>
    <lineage>
        <taxon>Bacteria</taxon>
        <taxon>Bacillati</taxon>
        <taxon>Bacillota</taxon>
        <taxon>Bacilli</taxon>
        <taxon>Bacillales</taxon>
        <taxon>Bacillaceae</taxon>
        <taxon>Siminovitchia</taxon>
    </lineage>
</organism>
<dbReference type="PANTHER" id="PTHR40086">
    <property type="entry name" value="PHOSPHOTRANSFERASE YTMP-RELATED"/>
    <property type="match status" value="1"/>
</dbReference>
<name>A0ABS2R866_9BACI</name>
<dbReference type="InterPro" id="IPR011009">
    <property type="entry name" value="Kinase-like_dom_sf"/>
</dbReference>
<dbReference type="Proteomes" id="UP000823485">
    <property type="component" value="Unassembled WGS sequence"/>
</dbReference>
<feature type="domain" description="Aminoglycoside phosphotransferase" evidence="1">
    <location>
        <begin position="40"/>
        <end position="213"/>
    </location>
</feature>
<dbReference type="EMBL" id="JAFBFH010000019">
    <property type="protein sequence ID" value="MBM7715833.1"/>
    <property type="molecule type" value="Genomic_DNA"/>
</dbReference>
<dbReference type="Pfam" id="PF01636">
    <property type="entry name" value="APH"/>
    <property type="match status" value="1"/>
</dbReference>
<dbReference type="InterPro" id="IPR052077">
    <property type="entry name" value="CcrZ_PhaseVar_Mediator"/>
</dbReference>
<gene>
    <name evidence="2" type="ORF">JOC94_002822</name>
</gene>
<reference evidence="2 3" key="1">
    <citation type="submission" date="2021-01" db="EMBL/GenBank/DDBJ databases">
        <title>Genomic Encyclopedia of Type Strains, Phase IV (KMG-IV): sequencing the most valuable type-strain genomes for metagenomic binning, comparative biology and taxonomic classification.</title>
        <authorList>
            <person name="Goeker M."/>
        </authorList>
    </citation>
    <scope>NUCLEOTIDE SEQUENCE [LARGE SCALE GENOMIC DNA]</scope>
    <source>
        <strain evidence="2 3">DSM 105453</strain>
    </source>
</reference>
<dbReference type="Gene3D" id="3.90.1200.10">
    <property type="match status" value="1"/>
</dbReference>
<evidence type="ECO:0000259" key="1">
    <source>
        <dbReference type="Pfam" id="PF01636"/>
    </source>
</evidence>
<dbReference type="SUPFAM" id="SSF56112">
    <property type="entry name" value="Protein kinase-like (PK-like)"/>
    <property type="match status" value="1"/>
</dbReference>
<dbReference type="InterPro" id="IPR002575">
    <property type="entry name" value="Aminoglycoside_PTrfase"/>
</dbReference>
<dbReference type="RefSeq" id="WP_077111925.1">
    <property type="nucleotide sequence ID" value="NZ_JAFBFH010000019.1"/>
</dbReference>
<evidence type="ECO:0000313" key="3">
    <source>
        <dbReference type="Proteomes" id="UP000823485"/>
    </source>
</evidence>
<evidence type="ECO:0000313" key="2">
    <source>
        <dbReference type="EMBL" id="MBM7715833.1"/>
    </source>
</evidence>
<accession>A0ABS2R866</accession>
<proteinExistence type="predicted"/>
<dbReference type="PANTHER" id="PTHR40086:SF1">
    <property type="entry name" value="CELL CYCLE REGULATOR CCRZ"/>
    <property type="match status" value="1"/>
</dbReference>
<comment type="caution">
    <text evidence="2">The sequence shown here is derived from an EMBL/GenBank/DDBJ whole genome shotgun (WGS) entry which is preliminary data.</text>
</comment>
<protein>
    <submittedName>
        <fullName evidence="2">Thiamine kinase-like enzyme</fullName>
    </submittedName>
</protein>
<sequence>MKHLFEHNWEIIPAGGATGEAFFACNEREKLFLKRNSSPFLAVLSAEGIVPKLIWTKRMENGDVITAQECLNGREFKPQDMTHSRVAKLLKKIHASRALLTMLSRLGKTPYKPEMILSDVVAVVDGDLLSNEIVQSSLQFLQTEKSNVHHDTWTVCHGDVNHNNWLLSDDGELYLIDWDGAAIADPALDIGPLLYFYIPRTDWPKWLEQYGIDMTDNLLLRMKWYVIAHTMLSVGWHKSKNRIQEVKFWIGYLEKFI</sequence>